<evidence type="ECO:0000313" key="3">
    <source>
        <dbReference type="Proteomes" id="UP000000768"/>
    </source>
</evidence>
<dbReference type="OMA" id="PPEEYWF"/>
<dbReference type="Gene3D" id="3.40.50.300">
    <property type="entry name" value="P-loop containing nucleotide triphosphate hydrolases"/>
    <property type="match status" value="1"/>
</dbReference>
<dbReference type="Proteomes" id="UP000000768">
    <property type="component" value="Chromosome 4"/>
</dbReference>
<accession>A0A1Z5RLG7</accession>
<dbReference type="STRING" id="4558.A0A1Z5RLG7"/>
<reference evidence="2 3" key="1">
    <citation type="journal article" date="2009" name="Nature">
        <title>The Sorghum bicolor genome and the diversification of grasses.</title>
        <authorList>
            <person name="Paterson A.H."/>
            <person name="Bowers J.E."/>
            <person name="Bruggmann R."/>
            <person name="Dubchak I."/>
            <person name="Grimwood J."/>
            <person name="Gundlach H."/>
            <person name="Haberer G."/>
            <person name="Hellsten U."/>
            <person name="Mitros T."/>
            <person name="Poliakov A."/>
            <person name="Schmutz J."/>
            <person name="Spannagl M."/>
            <person name="Tang H."/>
            <person name="Wang X."/>
            <person name="Wicker T."/>
            <person name="Bharti A.K."/>
            <person name="Chapman J."/>
            <person name="Feltus F.A."/>
            <person name="Gowik U."/>
            <person name="Grigoriev I.V."/>
            <person name="Lyons E."/>
            <person name="Maher C.A."/>
            <person name="Martis M."/>
            <person name="Narechania A."/>
            <person name="Otillar R.P."/>
            <person name="Penning B.W."/>
            <person name="Salamov A.A."/>
            <person name="Wang Y."/>
            <person name="Zhang L."/>
            <person name="Carpita N.C."/>
            <person name="Freeling M."/>
            <person name="Gingle A.R."/>
            <person name="Hash C.T."/>
            <person name="Keller B."/>
            <person name="Klein P."/>
            <person name="Kresovich S."/>
            <person name="McCann M.C."/>
            <person name="Ming R."/>
            <person name="Peterson D.G."/>
            <person name="Mehboob-ur-Rahman"/>
            <person name="Ware D."/>
            <person name="Westhoff P."/>
            <person name="Mayer K.F."/>
            <person name="Messing J."/>
            <person name="Rokhsar D.S."/>
        </authorList>
    </citation>
    <scope>NUCLEOTIDE SEQUENCE [LARGE SCALE GENOMIC DNA]</scope>
    <source>
        <strain evidence="3">cv. BTx623</strain>
    </source>
</reference>
<dbReference type="eggNOG" id="KOG4658">
    <property type="taxonomic scope" value="Eukaryota"/>
</dbReference>
<protein>
    <recommendedName>
        <fullName evidence="1">NB-ARC domain-containing protein</fullName>
    </recommendedName>
</protein>
<keyword evidence="3" id="KW-1185">Reference proteome</keyword>
<dbReference type="InParanoid" id="A0A1Z5RLG7"/>
<dbReference type="EMBL" id="CM000763">
    <property type="protein sequence ID" value="OQU84584.1"/>
    <property type="molecule type" value="Genomic_DNA"/>
</dbReference>
<reference evidence="3" key="2">
    <citation type="journal article" date="2018" name="Plant J.">
        <title>The Sorghum bicolor reference genome: improved assembly, gene annotations, a transcriptome atlas, and signatures of genome organization.</title>
        <authorList>
            <person name="McCormick R.F."/>
            <person name="Truong S.K."/>
            <person name="Sreedasyam A."/>
            <person name="Jenkins J."/>
            <person name="Shu S."/>
            <person name="Sims D."/>
            <person name="Kennedy M."/>
            <person name="Amirebrahimi M."/>
            <person name="Weers B.D."/>
            <person name="McKinley B."/>
            <person name="Mattison A."/>
            <person name="Morishige D.T."/>
            <person name="Grimwood J."/>
            <person name="Schmutz J."/>
            <person name="Mullet J.E."/>
        </authorList>
    </citation>
    <scope>NUCLEOTIDE SEQUENCE [LARGE SCALE GENOMIC DNA]</scope>
    <source>
        <strain evidence="3">cv. BTx623</strain>
    </source>
</reference>
<feature type="domain" description="NB-ARC" evidence="1">
    <location>
        <begin position="164"/>
        <end position="301"/>
    </location>
</feature>
<dbReference type="Gramene" id="OQU84584">
    <property type="protein sequence ID" value="OQU84584"/>
    <property type="gene ID" value="SORBI_3004G082151"/>
</dbReference>
<dbReference type="InterPro" id="IPR002182">
    <property type="entry name" value="NB-ARC"/>
</dbReference>
<organism evidence="2 3">
    <name type="scientific">Sorghum bicolor</name>
    <name type="common">Sorghum</name>
    <name type="synonym">Sorghum vulgare</name>
    <dbReference type="NCBI Taxonomy" id="4558"/>
    <lineage>
        <taxon>Eukaryota</taxon>
        <taxon>Viridiplantae</taxon>
        <taxon>Streptophyta</taxon>
        <taxon>Embryophyta</taxon>
        <taxon>Tracheophyta</taxon>
        <taxon>Spermatophyta</taxon>
        <taxon>Magnoliopsida</taxon>
        <taxon>Liliopsida</taxon>
        <taxon>Poales</taxon>
        <taxon>Poaceae</taxon>
        <taxon>PACMAD clade</taxon>
        <taxon>Panicoideae</taxon>
        <taxon>Andropogonodae</taxon>
        <taxon>Andropogoneae</taxon>
        <taxon>Sorghinae</taxon>
        <taxon>Sorghum</taxon>
    </lineage>
</organism>
<dbReference type="SUPFAM" id="SSF52540">
    <property type="entry name" value="P-loop containing nucleoside triphosphate hydrolases"/>
    <property type="match status" value="1"/>
</dbReference>
<sequence length="444" mass="48376">MAEAVVSAVVADLVGRAISLLAGKLQDRRGVEGKLRRLRHLVVKLESVVEAADAGLDARRITSRALLEWLSELVVGAHRGRYFLDAFGGRAVELDGVLANMESVSSDLAEFIMLLQCCPPALHRPLATNIYADCQVFGRHLERRRVIDFLLHDEDAAGGGELGTTRVQHVCDEPAVRRHFSLIMQVDFHCMSLTVPSEAVQLLRSLFSVASTASVAGEQLRLLERKLRGETFLAVFDNVDPRKKRVMDAIMPALRRGRTGSRIIVTGSDRHVVDLGTTKPIILRPLPPEEYWFFFKTHAFGSADDAEADPRLAAAGQAIAKRLRGSFFGAKAVGALLRSRPDHKLWRRVLAASHAESSWFDHGGYVAATAGSLLPPHVTVRGVAVSGSPVRGLLGLQDATLTAPADPDGGGGRLELPVLLCKSVFPSYCLYYTAYCTIDTESKQ</sequence>
<evidence type="ECO:0000259" key="1">
    <source>
        <dbReference type="Pfam" id="PF00931"/>
    </source>
</evidence>
<dbReference type="FunCoup" id="A0A1Z5RLG7">
    <property type="interactions" value="371"/>
</dbReference>
<dbReference type="PANTHER" id="PTHR33377">
    <property type="entry name" value="OS10G0134700 PROTEIN-RELATED"/>
    <property type="match status" value="1"/>
</dbReference>
<proteinExistence type="predicted"/>
<dbReference type="GO" id="GO:0043531">
    <property type="term" value="F:ADP binding"/>
    <property type="evidence" value="ECO:0007669"/>
    <property type="project" value="InterPro"/>
</dbReference>
<name>A0A1Z5RLG7_SORBI</name>
<dbReference type="InterPro" id="IPR027417">
    <property type="entry name" value="P-loop_NTPase"/>
</dbReference>
<gene>
    <name evidence="2" type="ORF">SORBI_3004G082151</name>
</gene>
<evidence type="ECO:0000313" key="2">
    <source>
        <dbReference type="EMBL" id="OQU84584.1"/>
    </source>
</evidence>
<dbReference type="PANTHER" id="PTHR33377:SF102">
    <property type="entry name" value="OS02G0199200 PROTEIN"/>
    <property type="match status" value="1"/>
</dbReference>
<dbReference type="AlphaFoldDB" id="A0A1Z5RLG7"/>
<dbReference type="Pfam" id="PF00931">
    <property type="entry name" value="NB-ARC"/>
    <property type="match status" value="1"/>
</dbReference>